<keyword evidence="5" id="KW-0862">Zinc</keyword>
<keyword evidence="2" id="KW-0479">Metal-binding</keyword>
<dbReference type="EMBL" id="JAMSHJ010000005">
    <property type="protein sequence ID" value="KAI5402408.1"/>
    <property type="molecule type" value="Genomic_DNA"/>
</dbReference>
<dbReference type="GO" id="GO:0008270">
    <property type="term" value="F:zinc ion binding"/>
    <property type="evidence" value="ECO:0007669"/>
    <property type="project" value="UniProtKB-KW"/>
</dbReference>
<dbReference type="GO" id="GO:0000976">
    <property type="term" value="F:transcription cis-regulatory region binding"/>
    <property type="evidence" value="ECO:0007669"/>
    <property type="project" value="UniProtKB-ARBA"/>
</dbReference>
<dbReference type="OrthoDB" id="153872at2759"/>
<dbReference type="GO" id="GO:0005634">
    <property type="term" value="C:nucleus"/>
    <property type="evidence" value="ECO:0007669"/>
    <property type="project" value="UniProtKB-SubCell"/>
</dbReference>
<evidence type="ECO:0000256" key="6">
    <source>
        <dbReference type="ARBA" id="ARBA00023015"/>
    </source>
</evidence>
<evidence type="ECO:0000256" key="9">
    <source>
        <dbReference type="PROSITE-ProRule" id="PRU00024"/>
    </source>
</evidence>
<keyword evidence="7" id="KW-0804">Transcription</keyword>
<feature type="compositionally biased region" description="Low complexity" evidence="10">
    <location>
        <begin position="133"/>
        <end position="143"/>
    </location>
</feature>
<evidence type="ECO:0000256" key="10">
    <source>
        <dbReference type="SAM" id="MobiDB-lite"/>
    </source>
</evidence>
<evidence type="ECO:0000256" key="2">
    <source>
        <dbReference type="ARBA" id="ARBA00022723"/>
    </source>
</evidence>
<dbReference type="SMART" id="SM00336">
    <property type="entry name" value="BBOX"/>
    <property type="match status" value="2"/>
</dbReference>
<dbReference type="Proteomes" id="UP001058974">
    <property type="component" value="Chromosome 5"/>
</dbReference>
<dbReference type="Pfam" id="PF00643">
    <property type="entry name" value="zf-B_box"/>
    <property type="match status" value="2"/>
</dbReference>
<dbReference type="PANTHER" id="PTHR31832:SF87">
    <property type="entry name" value="B-BOX ZINC FINGER PROTEIN 20"/>
    <property type="match status" value="1"/>
</dbReference>
<comment type="subcellular location">
    <subcellularLocation>
        <location evidence="1">Nucleus</location>
    </subcellularLocation>
</comment>
<evidence type="ECO:0000259" key="11">
    <source>
        <dbReference type="PROSITE" id="PS50119"/>
    </source>
</evidence>
<dbReference type="FunFam" id="3.30.160.60:FF:000856">
    <property type="entry name" value="B-box zinc finger protein 21"/>
    <property type="match status" value="1"/>
</dbReference>
<keyword evidence="8" id="KW-0539">Nucleus</keyword>
<feature type="region of interest" description="Disordered" evidence="10">
    <location>
        <begin position="113"/>
        <end position="152"/>
    </location>
</feature>
<evidence type="ECO:0000313" key="12">
    <source>
        <dbReference type="EMBL" id="KAI5402408.1"/>
    </source>
</evidence>
<dbReference type="CDD" id="cd19821">
    <property type="entry name" value="Bbox1_BBX-like"/>
    <property type="match status" value="2"/>
</dbReference>
<dbReference type="GO" id="GO:0009640">
    <property type="term" value="P:photomorphogenesis"/>
    <property type="evidence" value="ECO:0007669"/>
    <property type="project" value="TreeGrafter"/>
</dbReference>
<accession>A0A9D4WJ45</accession>
<evidence type="ECO:0000256" key="3">
    <source>
        <dbReference type="ARBA" id="ARBA00022737"/>
    </source>
</evidence>
<evidence type="ECO:0000256" key="1">
    <source>
        <dbReference type="ARBA" id="ARBA00004123"/>
    </source>
</evidence>
<reference evidence="12 13" key="1">
    <citation type="journal article" date="2022" name="Nat. Genet.">
        <title>Improved pea reference genome and pan-genome highlight genomic features and evolutionary characteristics.</title>
        <authorList>
            <person name="Yang T."/>
            <person name="Liu R."/>
            <person name="Luo Y."/>
            <person name="Hu S."/>
            <person name="Wang D."/>
            <person name="Wang C."/>
            <person name="Pandey M.K."/>
            <person name="Ge S."/>
            <person name="Xu Q."/>
            <person name="Li N."/>
            <person name="Li G."/>
            <person name="Huang Y."/>
            <person name="Saxena R.K."/>
            <person name="Ji Y."/>
            <person name="Li M."/>
            <person name="Yan X."/>
            <person name="He Y."/>
            <person name="Liu Y."/>
            <person name="Wang X."/>
            <person name="Xiang C."/>
            <person name="Varshney R.K."/>
            <person name="Ding H."/>
            <person name="Gao S."/>
            <person name="Zong X."/>
        </authorList>
    </citation>
    <scope>NUCLEOTIDE SEQUENCE [LARGE SCALE GENOMIC DNA]</scope>
    <source>
        <strain evidence="12 13">cv. Zhongwan 6</strain>
    </source>
</reference>
<protein>
    <recommendedName>
        <fullName evidence="11">B box-type domain-containing protein</fullName>
    </recommendedName>
</protein>
<keyword evidence="4 9" id="KW-0863">Zinc-finger</keyword>
<feature type="compositionally biased region" description="Low complexity" evidence="10">
    <location>
        <begin position="113"/>
        <end position="122"/>
    </location>
</feature>
<evidence type="ECO:0000256" key="7">
    <source>
        <dbReference type="ARBA" id="ARBA00023163"/>
    </source>
</evidence>
<name>A0A9D4WJ45_PEA</name>
<dbReference type="PROSITE" id="PS50119">
    <property type="entry name" value="ZF_BBOX"/>
    <property type="match status" value="2"/>
</dbReference>
<organism evidence="12 13">
    <name type="scientific">Pisum sativum</name>
    <name type="common">Garden pea</name>
    <name type="synonym">Lathyrus oleraceus</name>
    <dbReference type="NCBI Taxonomy" id="3888"/>
    <lineage>
        <taxon>Eukaryota</taxon>
        <taxon>Viridiplantae</taxon>
        <taxon>Streptophyta</taxon>
        <taxon>Embryophyta</taxon>
        <taxon>Tracheophyta</taxon>
        <taxon>Spermatophyta</taxon>
        <taxon>Magnoliopsida</taxon>
        <taxon>eudicotyledons</taxon>
        <taxon>Gunneridae</taxon>
        <taxon>Pentapetalae</taxon>
        <taxon>rosids</taxon>
        <taxon>fabids</taxon>
        <taxon>Fabales</taxon>
        <taxon>Fabaceae</taxon>
        <taxon>Papilionoideae</taxon>
        <taxon>50 kb inversion clade</taxon>
        <taxon>NPAAA clade</taxon>
        <taxon>Hologalegina</taxon>
        <taxon>IRL clade</taxon>
        <taxon>Fabeae</taxon>
        <taxon>Lathyrus</taxon>
    </lineage>
</organism>
<proteinExistence type="predicted"/>
<sequence>MKIQCDVCEKAEASMFCPSDEAALCHGCDFTIHHANKLATKHTRFSLVHLNSKDYPLCDICQERRGYLFCQEDRAILCRECEVPIHSANEHTQKHNRFLLSGVKLSSNSLDTYSSSTTSNGSRHSKPNIIPRSVSNENASSSSKFEDNMASDTGSVSTSSISEYLIETLPGYCFEDFLDASFPPNGFCKNQYSTFQYQNLHANNNKFMDGVKETQQVYGCTVPGTGATFLKKSRHCL</sequence>
<keyword evidence="6" id="KW-0805">Transcription regulation</keyword>
<evidence type="ECO:0000313" key="13">
    <source>
        <dbReference type="Proteomes" id="UP001058974"/>
    </source>
</evidence>
<dbReference type="PANTHER" id="PTHR31832">
    <property type="entry name" value="B-BOX ZINC FINGER PROTEIN 22"/>
    <property type="match status" value="1"/>
</dbReference>
<comment type="caution">
    <text evidence="12">The sequence shown here is derived from an EMBL/GenBank/DDBJ whole genome shotgun (WGS) entry which is preliminary data.</text>
</comment>
<gene>
    <name evidence="12" type="ORF">KIW84_050138</name>
</gene>
<dbReference type="GO" id="GO:0006355">
    <property type="term" value="P:regulation of DNA-templated transcription"/>
    <property type="evidence" value="ECO:0007669"/>
    <property type="project" value="TreeGrafter"/>
</dbReference>
<dbReference type="InterPro" id="IPR051979">
    <property type="entry name" value="B-box_zinc_finger"/>
</dbReference>
<dbReference type="Gramene" id="Psat05G0013800-T1">
    <property type="protein sequence ID" value="KAI5402408.1"/>
    <property type="gene ID" value="KIW84_050138"/>
</dbReference>
<evidence type="ECO:0000256" key="8">
    <source>
        <dbReference type="ARBA" id="ARBA00023242"/>
    </source>
</evidence>
<feature type="domain" description="B box-type" evidence="11">
    <location>
        <begin position="53"/>
        <end position="100"/>
    </location>
</feature>
<dbReference type="InterPro" id="IPR049808">
    <property type="entry name" value="CONSTANS-like_Bbox1"/>
</dbReference>
<dbReference type="AlphaFoldDB" id="A0A9D4WJ45"/>
<evidence type="ECO:0000256" key="4">
    <source>
        <dbReference type="ARBA" id="ARBA00022771"/>
    </source>
</evidence>
<keyword evidence="13" id="KW-1185">Reference proteome</keyword>
<evidence type="ECO:0000256" key="5">
    <source>
        <dbReference type="ARBA" id="ARBA00022833"/>
    </source>
</evidence>
<feature type="domain" description="B box-type" evidence="11">
    <location>
        <begin position="1"/>
        <end position="47"/>
    </location>
</feature>
<keyword evidence="3" id="KW-0677">Repeat</keyword>
<dbReference type="Gene3D" id="3.30.160.60">
    <property type="entry name" value="Classic Zinc Finger"/>
    <property type="match status" value="1"/>
</dbReference>
<dbReference type="InterPro" id="IPR000315">
    <property type="entry name" value="Znf_B-box"/>
</dbReference>